<dbReference type="Proteomes" id="UP000186609">
    <property type="component" value="Chromosome"/>
</dbReference>
<evidence type="ECO:0000256" key="2">
    <source>
        <dbReference type="ARBA" id="ARBA00023002"/>
    </source>
</evidence>
<dbReference type="Gene3D" id="3.40.50.720">
    <property type="entry name" value="NAD(P)-binding Rossmann-like Domain"/>
    <property type="match status" value="1"/>
</dbReference>
<evidence type="ECO:0000313" key="5">
    <source>
        <dbReference type="EMBL" id="APW38358.1"/>
    </source>
</evidence>
<dbReference type="SUPFAM" id="SSF51735">
    <property type="entry name" value="NAD(P)-binding Rossmann-fold domains"/>
    <property type="match status" value="1"/>
</dbReference>
<dbReference type="EMBL" id="CP019236">
    <property type="protein sequence ID" value="APW38358.1"/>
    <property type="molecule type" value="Genomic_DNA"/>
</dbReference>
<evidence type="ECO:0000256" key="1">
    <source>
        <dbReference type="ARBA" id="ARBA00010928"/>
    </source>
</evidence>
<dbReference type="STRING" id="1842727.RD110_15120"/>
<organism evidence="5 6">
    <name type="scientific">Rhodoferax koreensis</name>
    <dbReference type="NCBI Taxonomy" id="1842727"/>
    <lineage>
        <taxon>Bacteria</taxon>
        <taxon>Pseudomonadati</taxon>
        <taxon>Pseudomonadota</taxon>
        <taxon>Betaproteobacteria</taxon>
        <taxon>Burkholderiales</taxon>
        <taxon>Comamonadaceae</taxon>
        <taxon>Rhodoferax</taxon>
    </lineage>
</organism>
<dbReference type="SUPFAM" id="SSF55347">
    <property type="entry name" value="Glyceraldehyde-3-phosphate dehydrogenase-like, C-terminal domain"/>
    <property type="match status" value="1"/>
</dbReference>
<proteinExistence type="inferred from homology"/>
<dbReference type="Pfam" id="PF01408">
    <property type="entry name" value="GFO_IDH_MocA"/>
    <property type="match status" value="1"/>
</dbReference>
<protein>
    <submittedName>
        <fullName evidence="5">Oxidoreductase</fullName>
    </submittedName>
</protein>
<evidence type="ECO:0000259" key="4">
    <source>
        <dbReference type="Pfam" id="PF02894"/>
    </source>
</evidence>
<dbReference type="GO" id="GO:0016491">
    <property type="term" value="F:oxidoreductase activity"/>
    <property type="evidence" value="ECO:0007669"/>
    <property type="project" value="UniProtKB-KW"/>
</dbReference>
<dbReference type="InterPro" id="IPR004104">
    <property type="entry name" value="Gfo/Idh/MocA-like_OxRdtase_C"/>
</dbReference>
<keyword evidence="6" id="KW-1185">Reference proteome</keyword>
<evidence type="ECO:0000259" key="3">
    <source>
        <dbReference type="Pfam" id="PF01408"/>
    </source>
</evidence>
<dbReference type="InterPro" id="IPR051317">
    <property type="entry name" value="Gfo/Idh/MocA_oxidoreduct"/>
</dbReference>
<dbReference type="PANTHER" id="PTHR43708">
    <property type="entry name" value="CONSERVED EXPRESSED OXIDOREDUCTASE (EUROFUNG)"/>
    <property type="match status" value="1"/>
</dbReference>
<comment type="similarity">
    <text evidence="1">Belongs to the Gfo/Idh/MocA family.</text>
</comment>
<sequence>MSHSSPSPLRVALVGYGNAGRIFHAPLVSGVPGLVLACIVSSKPEAVAADWPGVRTVATPQQAFADADIDLVVIATGNGSHHPLAKAALLAGKHVVVDKPFTVSLAEAEDLLAVARAQQRVVTVFQNRRWDADFLALRQVLASGQLGRVVFFESHFDRYRPEVPNRWRDDDLPGSGLWFDLGAHLVDQALQLFGCPDDLQLDLARQRDGARTNDYFHAQLRYGSRDPALRVVLHASALVPALGPRFVVHGTLGSFVKYGLDPQEDALKAGGRPHWGALEGWGRDLQVGQVVRHVDGQARAEAAPDVAGNYLAFYAQLLAHLRGQGPVPVSAAEAHRVMALLSRGELSARQGRRIDTTDLSPG</sequence>
<keyword evidence="2" id="KW-0560">Oxidoreductase</keyword>
<dbReference type="GO" id="GO:0000166">
    <property type="term" value="F:nucleotide binding"/>
    <property type="evidence" value="ECO:0007669"/>
    <property type="project" value="InterPro"/>
</dbReference>
<dbReference type="InterPro" id="IPR000683">
    <property type="entry name" value="Gfo/Idh/MocA-like_OxRdtase_N"/>
</dbReference>
<feature type="domain" description="Gfo/Idh/MocA-like oxidoreductase C-terminal" evidence="4">
    <location>
        <begin position="139"/>
        <end position="354"/>
    </location>
</feature>
<name>A0A1P8JX91_9BURK</name>
<evidence type="ECO:0000313" key="6">
    <source>
        <dbReference type="Proteomes" id="UP000186609"/>
    </source>
</evidence>
<reference evidence="5 6" key="1">
    <citation type="submission" date="2017-01" db="EMBL/GenBank/DDBJ databases">
        <authorList>
            <person name="Mah S.A."/>
            <person name="Swanson W.J."/>
            <person name="Moy G.W."/>
            <person name="Vacquier V.D."/>
        </authorList>
    </citation>
    <scope>NUCLEOTIDE SEQUENCE [LARGE SCALE GENOMIC DNA]</scope>
    <source>
        <strain evidence="5 6">DCY110</strain>
    </source>
</reference>
<gene>
    <name evidence="5" type="ORF">RD110_15120</name>
</gene>
<dbReference type="AlphaFoldDB" id="A0A1P8JX91"/>
<dbReference type="PANTHER" id="PTHR43708:SF5">
    <property type="entry name" value="CONSERVED EXPRESSED OXIDOREDUCTASE (EUROFUNG)-RELATED"/>
    <property type="match status" value="1"/>
</dbReference>
<dbReference type="Pfam" id="PF02894">
    <property type="entry name" value="GFO_IDH_MocA_C"/>
    <property type="match status" value="1"/>
</dbReference>
<feature type="domain" description="Gfo/Idh/MocA-like oxidoreductase N-terminal" evidence="3">
    <location>
        <begin position="9"/>
        <end position="124"/>
    </location>
</feature>
<dbReference type="KEGG" id="rhy:RD110_15120"/>
<dbReference type="Gene3D" id="3.30.360.10">
    <property type="entry name" value="Dihydrodipicolinate Reductase, domain 2"/>
    <property type="match status" value="1"/>
</dbReference>
<dbReference type="NCBIfam" id="NF008607">
    <property type="entry name" value="PRK11579.1"/>
    <property type="match status" value="1"/>
</dbReference>
<dbReference type="RefSeq" id="WP_076200237.1">
    <property type="nucleotide sequence ID" value="NZ_CP019236.1"/>
</dbReference>
<accession>A0A1P8JX91</accession>
<dbReference type="OrthoDB" id="8565814at2"/>
<dbReference type="InterPro" id="IPR036291">
    <property type="entry name" value="NAD(P)-bd_dom_sf"/>
</dbReference>